<keyword evidence="2 5" id="KW-0812">Transmembrane</keyword>
<dbReference type="AlphaFoldDB" id="A0A3B0VP99"/>
<feature type="transmembrane region" description="Helical" evidence="5">
    <location>
        <begin position="347"/>
        <end position="370"/>
    </location>
</feature>
<evidence type="ECO:0000256" key="1">
    <source>
        <dbReference type="ARBA" id="ARBA00022475"/>
    </source>
</evidence>
<protein>
    <submittedName>
        <fullName evidence="7">BatA (Bacteroides aerotolerance operon)</fullName>
    </submittedName>
</protein>
<feature type="transmembrane region" description="Helical" evidence="5">
    <location>
        <begin position="20"/>
        <end position="38"/>
    </location>
</feature>
<dbReference type="InterPro" id="IPR050768">
    <property type="entry name" value="UPF0353/GerABKA_families"/>
</dbReference>
<dbReference type="Gene3D" id="3.40.50.410">
    <property type="entry name" value="von Willebrand factor, type A domain"/>
    <property type="match status" value="1"/>
</dbReference>
<dbReference type="Pfam" id="PF00092">
    <property type="entry name" value="VWA"/>
    <property type="match status" value="1"/>
</dbReference>
<organism evidence="7">
    <name type="scientific">hydrothermal vent metagenome</name>
    <dbReference type="NCBI Taxonomy" id="652676"/>
    <lineage>
        <taxon>unclassified sequences</taxon>
        <taxon>metagenomes</taxon>
        <taxon>ecological metagenomes</taxon>
    </lineage>
</organism>
<evidence type="ECO:0000313" key="7">
    <source>
        <dbReference type="EMBL" id="VAW45345.1"/>
    </source>
</evidence>
<dbReference type="PROSITE" id="PS50234">
    <property type="entry name" value="VWFA"/>
    <property type="match status" value="1"/>
</dbReference>
<dbReference type="PANTHER" id="PTHR22550:SF5">
    <property type="entry name" value="LEUCINE ZIPPER PROTEIN 4"/>
    <property type="match status" value="1"/>
</dbReference>
<dbReference type="PANTHER" id="PTHR22550">
    <property type="entry name" value="SPORE GERMINATION PROTEIN"/>
    <property type="match status" value="1"/>
</dbReference>
<dbReference type="SMART" id="SM00327">
    <property type="entry name" value="VWA"/>
    <property type="match status" value="1"/>
</dbReference>
<accession>A0A3B0VP99</accession>
<evidence type="ECO:0000256" key="5">
    <source>
        <dbReference type="SAM" id="Phobius"/>
    </source>
</evidence>
<keyword evidence="1" id="KW-1003">Cell membrane</keyword>
<dbReference type="EMBL" id="UOFB01000078">
    <property type="protein sequence ID" value="VAW45345.1"/>
    <property type="molecule type" value="Genomic_DNA"/>
</dbReference>
<name>A0A3B0VP99_9ZZZZ</name>
<sequence>MDTWLTALFKLDNVVFANPIWLWAVFLWPLLWGIQAILNRKDGQQPDDLNQLKTQSQLHVKHPFIDSFHPNELMKKRTPAHFSLTQLGFNLLRGTLIISLAITLAQPEKVQTLPPDTPQKTVRDIVFVIESSASLLLPDYQINGQPESRMNVIKIVLDQFITGLEGNRFGFTIYADHAYTLMPLTHDQTAARLNLNRLKPYLAGRLDTAMGEALGLALKQTEQKTENSQLNTSPPLKRIIVLISDGLSQPSHLPILDAINYAQTLNVPIYTIGIGAHSQQSDKRQYTGLLYQPLEDQSLKTIASATQAHYFQVGSGNDLSQVLQKINAAEGVPFIMPPNQTQHTAQYHLPLTVAVIILCLYLLLSLIWAYTQPPRIKENRT</sequence>
<evidence type="ECO:0000256" key="3">
    <source>
        <dbReference type="ARBA" id="ARBA00022989"/>
    </source>
</evidence>
<keyword evidence="3 5" id="KW-1133">Transmembrane helix</keyword>
<reference evidence="7" key="1">
    <citation type="submission" date="2018-06" db="EMBL/GenBank/DDBJ databases">
        <authorList>
            <person name="Zhirakovskaya E."/>
        </authorList>
    </citation>
    <scope>NUCLEOTIDE SEQUENCE</scope>
</reference>
<evidence type="ECO:0000256" key="4">
    <source>
        <dbReference type="ARBA" id="ARBA00023136"/>
    </source>
</evidence>
<dbReference type="SUPFAM" id="SSF53300">
    <property type="entry name" value="vWA-like"/>
    <property type="match status" value="1"/>
</dbReference>
<keyword evidence="4 5" id="KW-0472">Membrane</keyword>
<dbReference type="InterPro" id="IPR002035">
    <property type="entry name" value="VWF_A"/>
</dbReference>
<dbReference type="InterPro" id="IPR036465">
    <property type="entry name" value="vWFA_dom_sf"/>
</dbReference>
<evidence type="ECO:0000259" key="6">
    <source>
        <dbReference type="PROSITE" id="PS50234"/>
    </source>
</evidence>
<evidence type="ECO:0000256" key="2">
    <source>
        <dbReference type="ARBA" id="ARBA00022692"/>
    </source>
</evidence>
<gene>
    <name evidence="7" type="ORF">MNBD_GAMMA04-755</name>
</gene>
<proteinExistence type="predicted"/>
<feature type="domain" description="VWFA" evidence="6">
    <location>
        <begin position="124"/>
        <end position="326"/>
    </location>
</feature>